<protein>
    <submittedName>
        <fullName evidence="6">Methyl-accepting chemotaxis protein</fullName>
    </submittedName>
</protein>
<organism evidence="6 7">
    <name type="scientific">Novosphingobium capsulatum</name>
    <dbReference type="NCBI Taxonomy" id="13688"/>
    <lineage>
        <taxon>Bacteria</taxon>
        <taxon>Pseudomonadati</taxon>
        <taxon>Pseudomonadota</taxon>
        <taxon>Alphaproteobacteria</taxon>
        <taxon>Sphingomonadales</taxon>
        <taxon>Sphingomonadaceae</taxon>
        <taxon>Novosphingobium</taxon>
    </lineage>
</organism>
<dbReference type="SMART" id="SM00086">
    <property type="entry name" value="PAC"/>
    <property type="match status" value="3"/>
</dbReference>
<dbReference type="RefSeq" id="WP_309804152.1">
    <property type="nucleotide sequence ID" value="NZ_JAVDRD010000001.1"/>
</dbReference>
<dbReference type="CDD" id="cd00130">
    <property type="entry name" value="PAS"/>
    <property type="match status" value="3"/>
</dbReference>
<dbReference type="InterPro" id="IPR000014">
    <property type="entry name" value="PAS"/>
</dbReference>
<evidence type="ECO:0000256" key="2">
    <source>
        <dbReference type="SAM" id="MobiDB-lite"/>
    </source>
</evidence>
<dbReference type="InterPro" id="IPR050903">
    <property type="entry name" value="Bact_Chemotaxis_MeTrfase"/>
</dbReference>
<evidence type="ECO:0000259" key="3">
    <source>
        <dbReference type="PROSITE" id="PS50111"/>
    </source>
</evidence>
<sequence length="576" mass="63117">MTDQTPISATDRKRAQENATVQRNDAIERALLLCEFTGDGVIIGANENFAHLLGEPAEDLVGRRYHNLCHEGLQDPSTEPAFWQRLTDGQGQVAALRLAVQDRPPVWVRLAFTRLDTAEGLPTRILAVGIDISRDGLARFNAQAKLGALDHAVALVEFTMDGEVVAANENYLKLTGYTLAEVMGQSHTLFCDKDTAASDAYRELWAALRRDQVCHGAYKRVGKNETDIWVRASYTPIRGADGKLERVLKIAYDITAERLSTAEYEAKLEAIDRAMAVVEFDLDGNVVSANDNFLSVMGYSPREILGQHHAMFCLPEFVRTREYADFWIALNQGQFQSGRFHRVGKHNRDVWIQATYNPVLDLRGKPRRIVKYATDVTEQVRLEQKIAARSQETAGVADRLGRTIEEINRSTETANKLANLTETKADEGGVALKSALESIELIQKSATGIAEIVRVISEIAGQTNLLAFNAEIEAARAGEHGIGFSVVAGEVRKLAERSSTAARDISRLIEESLVRIGMGTERAQAAQSAFSAIAASVGDTSSAIEVITRSALAQDEVARHIVTLIQELAAAAHDPA</sequence>
<dbReference type="PANTHER" id="PTHR24422">
    <property type="entry name" value="CHEMOTAXIS PROTEIN METHYLTRANSFERASE"/>
    <property type="match status" value="1"/>
</dbReference>
<evidence type="ECO:0000313" key="7">
    <source>
        <dbReference type="Proteomes" id="UP001184150"/>
    </source>
</evidence>
<dbReference type="Pfam" id="PF08447">
    <property type="entry name" value="PAS_3"/>
    <property type="match status" value="1"/>
</dbReference>
<feature type="domain" description="Methyl-accepting transducer" evidence="3">
    <location>
        <begin position="387"/>
        <end position="576"/>
    </location>
</feature>
<dbReference type="PROSITE" id="PS50112">
    <property type="entry name" value="PAS"/>
    <property type="match status" value="2"/>
</dbReference>
<evidence type="ECO:0000313" key="6">
    <source>
        <dbReference type="EMBL" id="MDR6509368.1"/>
    </source>
</evidence>
<gene>
    <name evidence="6" type="ORF">J2792_000208</name>
</gene>
<feature type="domain" description="PAS" evidence="4">
    <location>
        <begin position="161"/>
        <end position="186"/>
    </location>
</feature>
<dbReference type="InterPro" id="IPR004089">
    <property type="entry name" value="MCPsignal_dom"/>
</dbReference>
<dbReference type="Gene3D" id="1.10.287.950">
    <property type="entry name" value="Methyl-accepting chemotaxis protein"/>
    <property type="match status" value="1"/>
</dbReference>
<dbReference type="EMBL" id="JAVDRD010000001">
    <property type="protein sequence ID" value="MDR6509368.1"/>
    <property type="molecule type" value="Genomic_DNA"/>
</dbReference>
<dbReference type="InterPro" id="IPR000700">
    <property type="entry name" value="PAS-assoc_C"/>
</dbReference>
<dbReference type="Gene3D" id="3.30.450.20">
    <property type="entry name" value="PAS domain"/>
    <property type="match status" value="3"/>
</dbReference>
<keyword evidence="7" id="KW-1185">Reference proteome</keyword>
<dbReference type="Pfam" id="PF00015">
    <property type="entry name" value="MCPsignal"/>
    <property type="match status" value="1"/>
</dbReference>
<evidence type="ECO:0000259" key="5">
    <source>
        <dbReference type="PROSITE" id="PS50113"/>
    </source>
</evidence>
<evidence type="ECO:0000256" key="1">
    <source>
        <dbReference type="PROSITE-ProRule" id="PRU00284"/>
    </source>
</evidence>
<feature type="region of interest" description="Disordered" evidence="2">
    <location>
        <begin position="1"/>
        <end position="20"/>
    </location>
</feature>
<dbReference type="PRINTS" id="PR00260">
    <property type="entry name" value="CHEMTRNSDUCR"/>
</dbReference>
<name>A0ABU1MGS5_9SPHN</name>
<feature type="domain" description="PAC" evidence="5">
    <location>
        <begin position="214"/>
        <end position="266"/>
    </location>
</feature>
<proteinExistence type="predicted"/>
<dbReference type="Pfam" id="PF13426">
    <property type="entry name" value="PAS_9"/>
    <property type="match status" value="1"/>
</dbReference>
<accession>A0ABU1MGS5</accession>
<dbReference type="SMART" id="SM00283">
    <property type="entry name" value="MA"/>
    <property type="match status" value="1"/>
</dbReference>
<dbReference type="Pfam" id="PF08448">
    <property type="entry name" value="PAS_4"/>
    <property type="match status" value="1"/>
</dbReference>
<dbReference type="PROSITE" id="PS50113">
    <property type="entry name" value="PAC"/>
    <property type="match status" value="2"/>
</dbReference>
<comment type="caution">
    <text evidence="6">The sequence shown here is derived from an EMBL/GenBank/DDBJ whole genome shotgun (WGS) entry which is preliminary data.</text>
</comment>
<dbReference type="PROSITE" id="PS50111">
    <property type="entry name" value="CHEMOTAXIS_TRANSDUC_2"/>
    <property type="match status" value="1"/>
</dbReference>
<dbReference type="SUPFAM" id="SSF55785">
    <property type="entry name" value="PYP-like sensor domain (PAS domain)"/>
    <property type="match status" value="3"/>
</dbReference>
<dbReference type="NCBIfam" id="TIGR00229">
    <property type="entry name" value="sensory_box"/>
    <property type="match status" value="3"/>
</dbReference>
<dbReference type="InterPro" id="IPR013656">
    <property type="entry name" value="PAS_4"/>
</dbReference>
<feature type="domain" description="PAC" evidence="5">
    <location>
        <begin position="336"/>
        <end position="388"/>
    </location>
</feature>
<evidence type="ECO:0000259" key="4">
    <source>
        <dbReference type="PROSITE" id="PS50112"/>
    </source>
</evidence>
<dbReference type="InterPro" id="IPR001610">
    <property type="entry name" value="PAC"/>
</dbReference>
<feature type="domain" description="PAS" evidence="4">
    <location>
        <begin position="260"/>
        <end position="307"/>
    </location>
</feature>
<dbReference type="SMART" id="SM00091">
    <property type="entry name" value="PAS"/>
    <property type="match status" value="3"/>
</dbReference>
<keyword evidence="1" id="KW-0807">Transducer</keyword>
<dbReference type="Proteomes" id="UP001184150">
    <property type="component" value="Unassembled WGS sequence"/>
</dbReference>
<dbReference type="InterPro" id="IPR035965">
    <property type="entry name" value="PAS-like_dom_sf"/>
</dbReference>
<dbReference type="PANTHER" id="PTHR24422:SF10">
    <property type="entry name" value="CHEMOTAXIS PROTEIN METHYLTRANSFERASE 2"/>
    <property type="match status" value="1"/>
</dbReference>
<dbReference type="SUPFAM" id="SSF58104">
    <property type="entry name" value="Methyl-accepting chemotaxis protein (MCP) signaling domain"/>
    <property type="match status" value="1"/>
</dbReference>
<reference evidence="6 7" key="1">
    <citation type="submission" date="2023-07" db="EMBL/GenBank/DDBJ databases">
        <title>Sorghum-associated microbial communities from plants grown in Nebraska, USA.</title>
        <authorList>
            <person name="Schachtman D."/>
        </authorList>
    </citation>
    <scope>NUCLEOTIDE SEQUENCE [LARGE SCALE GENOMIC DNA]</scope>
    <source>
        <strain evidence="6 7">DS1027</strain>
    </source>
</reference>
<dbReference type="InterPro" id="IPR013655">
    <property type="entry name" value="PAS_fold_3"/>
</dbReference>
<dbReference type="InterPro" id="IPR004090">
    <property type="entry name" value="Chemotax_Me-accpt_rcpt"/>
</dbReference>